<feature type="transmembrane region" description="Helical" evidence="1">
    <location>
        <begin position="12"/>
        <end position="34"/>
    </location>
</feature>
<comment type="caution">
    <text evidence="2">The sequence shown here is derived from an EMBL/GenBank/DDBJ whole genome shotgun (WGS) entry which is preliminary data.</text>
</comment>
<protein>
    <submittedName>
        <fullName evidence="2">Uncharacterized protein</fullName>
    </submittedName>
</protein>
<dbReference type="AlphaFoldDB" id="A0A2W4Z6B6"/>
<keyword evidence="1" id="KW-1133">Transmembrane helix</keyword>
<dbReference type="EMBL" id="QFNF01000016">
    <property type="protein sequence ID" value="PZO77880.1"/>
    <property type="molecule type" value="Genomic_DNA"/>
</dbReference>
<reference evidence="2 3" key="1">
    <citation type="submission" date="2017-08" db="EMBL/GenBank/DDBJ databases">
        <title>Infants hospitalized years apart are colonized by the same room-sourced microbial strains.</title>
        <authorList>
            <person name="Brooks B."/>
            <person name="Olm M.R."/>
            <person name="Firek B.A."/>
            <person name="Baker R."/>
            <person name="Thomas B.C."/>
            <person name="Morowitz M.J."/>
            <person name="Banfield J.F."/>
        </authorList>
    </citation>
    <scope>NUCLEOTIDE SEQUENCE [LARGE SCALE GENOMIC DNA]</scope>
    <source>
        <strain evidence="2">S2_018_000_R3_110</strain>
    </source>
</reference>
<feature type="transmembrane region" description="Helical" evidence="1">
    <location>
        <begin position="46"/>
        <end position="66"/>
    </location>
</feature>
<evidence type="ECO:0000313" key="2">
    <source>
        <dbReference type="EMBL" id="PZO77880.1"/>
    </source>
</evidence>
<sequence>MIALLRMTAGLFHWALAFGVLYGLHGIGCSAGWARIMVAGTSLHRLLLILAWIGGAAAGVMLTGWLRRTGGNTLLDRGAVILGWVGVAAIVVGGLPIVTIPACL</sequence>
<organism evidence="2 3">
    <name type="scientific">Sphingomonas hengshuiensis</name>
    <dbReference type="NCBI Taxonomy" id="1609977"/>
    <lineage>
        <taxon>Bacteria</taxon>
        <taxon>Pseudomonadati</taxon>
        <taxon>Pseudomonadota</taxon>
        <taxon>Alphaproteobacteria</taxon>
        <taxon>Sphingomonadales</taxon>
        <taxon>Sphingomonadaceae</taxon>
        <taxon>Sphingomonas</taxon>
    </lineage>
</organism>
<keyword evidence="1" id="KW-0472">Membrane</keyword>
<dbReference type="Proteomes" id="UP000248614">
    <property type="component" value="Unassembled WGS sequence"/>
</dbReference>
<proteinExistence type="predicted"/>
<evidence type="ECO:0000256" key="1">
    <source>
        <dbReference type="SAM" id="Phobius"/>
    </source>
</evidence>
<feature type="transmembrane region" description="Helical" evidence="1">
    <location>
        <begin position="78"/>
        <end position="100"/>
    </location>
</feature>
<keyword evidence="1" id="KW-0812">Transmembrane</keyword>
<name>A0A2W4Z6B6_9SPHN</name>
<accession>A0A2W4Z6B6</accession>
<gene>
    <name evidence="2" type="ORF">DI632_08130</name>
</gene>
<evidence type="ECO:0000313" key="3">
    <source>
        <dbReference type="Proteomes" id="UP000248614"/>
    </source>
</evidence>